<dbReference type="InterPro" id="IPR010287">
    <property type="entry name" value="DUF892_YciF-like"/>
</dbReference>
<dbReference type="PANTHER" id="PTHR30565">
    <property type="entry name" value="PROTEIN YCIF"/>
    <property type="match status" value="1"/>
</dbReference>
<organism evidence="1 2">
    <name type="scientific">Halopiger aswanensis</name>
    <dbReference type="NCBI Taxonomy" id="148449"/>
    <lineage>
        <taxon>Archaea</taxon>
        <taxon>Methanobacteriati</taxon>
        <taxon>Methanobacteriota</taxon>
        <taxon>Stenosarchaea group</taxon>
        <taxon>Halobacteria</taxon>
        <taxon>Halobacteriales</taxon>
        <taxon>Natrialbaceae</taxon>
        <taxon>Halopiger</taxon>
    </lineage>
</organism>
<accession>A0A3R7EF96</accession>
<dbReference type="InterPro" id="IPR009078">
    <property type="entry name" value="Ferritin-like_SF"/>
</dbReference>
<sequence>MMERQRDLFARTLQELYHIEQELEELQSGLAEAATDEDLEEFYMAHSERTTEQLGRLEPLFDATEIEIEPGVADNAALEGLRTEREELVQDTQDPVVGDLVEAELGRAIERLEITKLETLLELADRMELPDEIVDPLEQTKAEAENGLEELEELTAAA</sequence>
<dbReference type="SUPFAM" id="SSF47240">
    <property type="entry name" value="Ferritin-like"/>
    <property type="match status" value="1"/>
</dbReference>
<evidence type="ECO:0000313" key="2">
    <source>
        <dbReference type="Proteomes" id="UP000283805"/>
    </source>
</evidence>
<reference evidence="1 2" key="1">
    <citation type="submission" date="2018-09" db="EMBL/GenBank/DDBJ databases">
        <title>Genomic Encyclopedia of Archaeal and Bacterial Type Strains, Phase II (KMG-II): from individual species to whole genera.</title>
        <authorList>
            <person name="Goeker M."/>
        </authorList>
    </citation>
    <scope>NUCLEOTIDE SEQUENCE [LARGE SCALE GENOMIC DNA]</scope>
    <source>
        <strain evidence="1 2">DSM 13151</strain>
    </source>
</reference>
<protein>
    <submittedName>
        <fullName evidence="1">Ferritin-like metal-binding protein YciE</fullName>
    </submittedName>
</protein>
<comment type="caution">
    <text evidence="1">The sequence shown here is derived from an EMBL/GenBank/DDBJ whole genome shotgun (WGS) entry which is preliminary data.</text>
</comment>
<dbReference type="PANTHER" id="PTHR30565:SF9">
    <property type="entry name" value="PROTEIN YCIF"/>
    <property type="match status" value="1"/>
</dbReference>
<dbReference type="RefSeq" id="WP_120244675.1">
    <property type="nucleotide sequence ID" value="NZ_RAPO01000002.1"/>
</dbReference>
<proteinExistence type="predicted"/>
<dbReference type="AlphaFoldDB" id="A0A3R7EF96"/>
<gene>
    <name evidence="1" type="ORF">ATJ93_2253</name>
</gene>
<dbReference type="InterPro" id="IPR047114">
    <property type="entry name" value="YciF"/>
</dbReference>
<dbReference type="EMBL" id="RAPO01000002">
    <property type="protein sequence ID" value="RKD95399.1"/>
    <property type="molecule type" value="Genomic_DNA"/>
</dbReference>
<dbReference type="InterPro" id="IPR012347">
    <property type="entry name" value="Ferritin-like"/>
</dbReference>
<dbReference type="Pfam" id="PF05974">
    <property type="entry name" value="DUF892"/>
    <property type="match status" value="1"/>
</dbReference>
<dbReference type="Proteomes" id="UP000283805">
    <property type="component" value="Unassembled WGS sequence"/>
</dbReference>
<keyword evidence="2" id="KW-1185">Reference proteome</keyword>
<dbReference type="OrthoDB" id="197444at2157"/>
<evidence type="ECO:0000313" key="1">
    <source>
        <dbReference type="EMBL" id="RKD95399.1"/>
    </source>
</evidence>
<dbReference type="Gene3D" id="1.20.1260.10">
    <property type="match status" value="1"/>
</dbReference>
<name>A0A3R7EF96_9EURY</name>